<sequence length="287" mass="31934">NKKLGVMGLAVDNQKADTVTKWLTAQKVEWQQVPTEDVIRETKKGLAVFNLVDSSIPAKTLSSMTKKFGAVIESNSDYQQRVNSLATRPQFLKPPEQTAQSPPNQSITPSLSTTPSTIDITNSTKTESLGVKKSPTVTIDDLRNWYNAADKLGKSENYKKRIVEVANGFKAGEQLSESALTVMNKDTFELEKISRLTQIAQRIGMVWGKSDENSTQVKGKIYDLAFNTQQRDLTISQKDGEIILNLQSGKVQTNKVTPQILQTFEDANTQIDKILAKSQTQQIDIQR</sequence>
<evidence type="ECO:0000313" key="2">
    <source>
        <dbReference type="EMBL" id="MBD2649974.1"/>
    </source>
</evidence>
<accession>A0ABR8IEJ7</accession>
<organism evidence="2 3">
    <name type="scientific">Nostoc foliaceum FACHB-393</name>
    <dbReference type="NCBI Taxonomy" id="2692915"/>
    <lineage>
        <taxon>Bacteria</taxon>
        <taxon>Bacillati</taxon>
        <taxon>Cyanobacteriota</taxon>
        <taxon>Cyanophyceae</taxon>
        <taxon>Nostocales</taxon>
        <taxon>Nostocaceae</taxon>
        <taxon>Nostoc</taxon>
        <taxon>Nostoc foliaceum</taxon>
    </lineage>
</organism>
<gene>
    <name evidence="2" type="ORF">H6G92_27820</name>
</gene>
<proteinExistence type="predicted"/>
<feature type="compositionally biased region" description="Low complexity" evidence="1">
    <location>
        <begin position="106"/>
        <end position="121"/>
    </location>
</feature>
<reference evidence="2 3" key="1">
    <citation type="journal article" date="2020" name="ISME J.">
        <title>Comparative genomics reveals insights into cyanobacterial evolution and habitat adaptation.</title>
        <authorList>
            <person name="Chen M.Y."/>
            <person name="Teng W.K."/>
            <person name="Zhao L."/>
            <person name="Hu C.X."/>
            <person name="Zhou Y.K."/>
            <person name="Han B.P."/>
            <person name="Song L.R."/>
            <person name="Shu W.S."/>
        </authorList>
    </citation>
    <scope>NUCLEOTIDE SEQUENCE [LARGE SCALE GENOMIC DNA]</scope>
    <source>
        <strain evidence="2 3">FACHB-393</strain>
    </source>
</reference>
<protein>
    <submittedName>
        <fullName evidence="2">Uncharacterized protein</fullName>
    </submittedName>
</protein>
<feature type="non-terminal residue" evidence="2">
    <location>
        <position position="1"/>
    </location>
</feature>
<dbReference type="Proteomes" id="UP000643580">
    <property type="component" value="Unassembled WGS sequence"/>
</dbReference>
<name>A0ABR8IEJ7_9NOSO</name>
<feature type="region of interest" description="Disordered" evidence="1">
    <location>
        <begin position="93"/>
        <end position="126"/>
    </location>
</feature>
<keyword evidence="3" id="KW-1185">Reference proteome</keyword>
<comment type="caution">
    <text evidence="2">The sequence shown here is derived from an EMBL/GenBank/DDBJ whole genome shotgun (WGS) entry which is preliminary data.</text>
</comment>
<dbReference type="EMBL" id="JACJTD010000047">
    <property type="protein sequence ID" value="MBD2649974.1"/>
    <property type="molecule type" value="Genomic_DNA"/>
</dbReference>
<evidence type="ECO:0000256" key="1">
    <source>
        <dbReference type="SAM" id="MobiDB-lite"/>
    </source>
</evidence>
<evidence type="ECO:0000313" key="3">
    <source>
        <dbReference type="Proteomes" id="UP000643580"/>
    </source>
</evidence>